<accession>A0A382W851</accession>
<name>A0A382W851_9ZZZZ</name>
<dbReference type="PRINTS" id="PR00125">
    <property type="entry name" value="ATPASEDELTA"/>
</dbReference>
<evidence type="ECO:0000256" key="1">
    <source>
        <dbReference type="ARBA" id="ARBA00004370"/>
    </source>
</evidence>
<keyword evidence="2" id="KW-0813">Transport</keyword>
<gene>
    <name evidence="7" type="ORF">METZ01_LOCUS407534</name>
</gene>
<protein>
    <recommendedName>
        <fullName evidence="8">ATP synthase F(1) sector subunit delta</fullName>
    </recommendedName>
</protein>
<keyword evidence="5" id="KW-0472">Membrane</keyword>
<evidence type="ECO:0000256" key="6">
    <source>
        <dbReference type="ARBA" id="ARBA00023310"/>
    </source>
</evidence>
<keyword evidence="3" id="KW-0375">Hydrogen ion transport</keyword>
<evidence type="ECO:0008006" key="8">
    <source>
        <dbReference type="Google" id="ProtNLM"/>
    </source>
</evidence>
<evidence type="ECO:0000256" key="2">
    <source>
        <dbReference type="ARBA" id="ARBA00022448"/>
    </source>
</evidence>
<dbReference type="AlphaFoldDB" id="A0A382W851"/>
<keyword evidence="6" id="KW-0066">ATP synthesis</keyword>
<proteinExistence type="predicted"/>
<evidence type="ECO:0000256" key="3">
    <source>
        <dbReference type="ARBA" id="ARBA00022781"/>
    </source>
</evidence>
<sequence>MKGSKQSRRGAKQLFKCCQVDDHLDEDRVLQSVTLLIEKKPRGYFGILQELQRLVKLDVASRTARVESAVALSETQQQSVRENLGRMKGGELAVEFAENTDLIGGMRVKIGNDVFDGSVRTRLTGLSESF</sequence>
<keyword evidence="4" id="KW-0406">Ion transport</keyword>
<organism evidence="7">
    <name type="scientific">marine metagenome</name>
    <dbReference type="NCBI Taxonomy" id="408172"/>
    <lineage>
        <taxon>unclassified sequences</taxon>
        <taxon>metagenomes</taxon>
        <taxon>ecological metagenomes</taxon>
    </lineage>
</organism>
<evidence type="ECO:0000313" key="7">
    <source>
        <dbReference type="EMBL" id="SVD54680.1"/>
    </source>
</evidence>
<dbReference type="GO" id="GO:0016020">
    <property type="term" value="C:membrane"/>
    <property type="evidence" value="ECO:0007669"/>
    <property type="project" value="UniProtKB-SubCell"/>
</dbReference>
<evidence type="ECO:0000256" key="5">
    <source>
        <dbReference type="ARBA" id="ARBA00023136"/>
    </source>
</evidence>
<reference evidence="7" key="1">
    <citation type="submission" date="2018-05" db="EMBL/GenBank/DDBJ databases">
        <authorList>
            <person name="Lanie J.A."/>
            <person name="Ng W.-L."/>
            <person name="Kazmierczak K.M."/>
            <person name="Andrzejewski T.M."/>
            <person name="Davidsen T.M."/>
            <person name="Wayne K.J."/>
            <person name="Tettelin H."/>
            <person name="Glass J.I."/>
            <person name="Rusch D."/>
            <person name="Podicherti R."/>
            <person name="Tsui H.-C.T."/>
            <person name="Winkler M.E."/>
        </authorList>
    </citation>
    <scope>NUCLEOTIDE SEQUENCE</scope>
</reference>
<comment type="subcellular location">
    <subcellularLocation>
        <location evidence="1">Membrane</location>
    </subcellularLocation>
</comment>
<evidence type="ECO:0000256" key="4">
    <source>
        <dbReference type="ARBA" id="ARBA00023065"/>
    </source>
</evidence>
<dbReference type="EMBL" id="UINC01157600">
    <property type="protein sequence ID" value="SVD54680.1"/>
    <property type="molecule type" value="Genomic_DNA"/>
</dbReference>
<dbReference type="GO" id="GO:0046933">
    <property type="term" value="F:proton-transporting ATP synthase activity, rotational mechanism"/>
    <property type="evidence" value="ECO:0007669"/>
    <property type="project" value="InterPro"/>
</dbReference>
<dbReference type="InterPro" id="IPR000711">
    <property type="entry name" value="ATPase_OSCP/dsu"/>
</dbReference>
<dbReference type="Pfam" id="PF00213">
    <property type="entry name" value="OSCP"/>
    <property type="match status" value="1"/>
</dbReference>